<evidence type="ECO:0008006" key="3">
    <source>
        <dbReference type="Google" id="ProtNLM"/>
    </source>
</evidence>
<sequence>MVVRDSFGSSDAAACSCLVGRYSPAVAEILVPSNSYVYVLAKDCLSIATEIEFVSFNFVRRSANGVAHVLAQTTHSMSASGEWLDLPPPFIVNALVFDSF</sequence>
<evidence type="ECO:0000313" key="2">
    <source>
        <dbReference type="Proteomes" id="UP000467840"/>
    </source>
</evidence>
<name>A0A6A6NK15_HEVBR</name>
<gene>
    <name evidence="1" type="ORF">GH714_030441</name>
</gene>
<dbReference type="AlphaFoldDB" id="A0A6A6NK15"/>
<evidence type="ECO:0000313" key="1">
    <source>
        <dbReference type="EMBL" id="KAF2325567.1"/>
    </source>
</evidence>
<accession>A0A6A6NK15</accession>
<dbReference type="EMBL" id="JAAGAX010000001">
    <property type="protein sequence ID" value="KAF2325567.1"/>
    <property type="molecule type" value="Genomic_DNA"/>
</dbReference>
<dbReference type="Proteomes" id="UP000467840">
    <property type="component" value="Chromosome 5"/>
</dbReference>
<keyword evidence="2" id="KW-1185">Reference proteome</keyword>
<comment type="caution">
    <text evidence="1">The sequence shown here is derived from an EMBL/GenBank/DDBJ whole genome shotgun (WGS) entry which is preliminary data.</text>
</comment>
<proteinExistence type="predicted"/>
<protein>
    <recommendedName>
        <fullName evidence="3">RNase H type-1 domain-containing protein</fullName>
    </recommendedName>
</protein>
<reference evidence="1 2" key="1">
    <citation type="journal article" date="2020" name="Mol. Plant">
        <title>The Chromosome-Based Rubber Tree Genome Provides New Insights into Spurge Genome Evolution and Rubber Biosynthesis.</title>
        <authorList>
            <person name="Liu J."/>
            <person name="Shi C."/>
            <person name="Shi C.C."/>
            <person name="Li W."/>
            <person name="Zhang Q.J."/>
            <person name="Zhang Y."/>
            <person name="Li K."/>
            <person name="Lu H.F."/>
            <person name="Shi C."/>
            <person name="Zhu S.T."/>
            <person name="Xiao Z.Y."/>
            <person name="Nan H."/>
            <person name="Yue Y."/>
            <person name="Zhu X.G."/>
            <person name="Wu Y."/>
            <person name="Hong X.N."/>
            <person name="Fan G.Y."/>
            <person name="Tong Y."/>
            <person name="Zhang D."/>
            <person name="Mao C.L."/>
            <person name="Liu Y.L."/>
            <person name="Hao S.J."/>
            <person name="Liu W.Q."/>
            <person name="Lv M.Q."/>
            <person name="Zhang H.B."/>
            <person name="Liu Y."/>
            <person name="Hu-Tang G.R."/>
            <person name="Wang J.P."/>
            <person name="Wang J.H."/>
            <person name="Sun Y.H."/>
            <person name="Ni S.B."/>
            <person name="Chen W.B."/>
            <person name="Zhang X.C."/>
            <person name="Jiao Y.N."/>
            <person name="Eichler E.E."/>
            <person name="Li G.H."/>
            <person name="Liu X."/>
            <person name="Gao L.Z."/>
        </authorList>
    </citation>
    <scope>NUCLEOTIDE SEQUENCE [LARGE SCALE GENOMIC DNA]</scope>
    <source>
        <strain evidence="2">cv. GT1</strain>
        <tissue evidence="1">Leaf</tissue>
    </source>
</reference>
<organism evidence="1 2">
    <name type="scientific">Hevea brasiliensis</name>
    <name type="common">Para rubber tree</name>
    <name type="synonym">Siphonia brasiliensis</name>
    <dbReference type="NCBI Taxonomy" id="3981"/>
    <lineage>
        <taxon>Eukaryota</taxon>
        <taxon>Viridiplantae</taxon>
        <taxon>Streptophyta</taxon>
        <taxon>Embryophyta</taxon>
        <taxon>Tracheophyta</taxon>
        <taxon>Spermatophyta</taxon>
        <taxon>Magnoliopsida</taxon>
        <taxon>eudicotyledons</taxon>
        <taxon>Gunneridae</taxon>
        <taxon>Pentapetalae</taxon>
        <taxon>rosids</taxon>
        <taxon>fabids</taxon>
        <taxon>Malpighiales</taxon>
        <taxon>Euphorbiaceae</taxon>
        <taxon>Crotonoideae</taxon>
        <taxon>Micrandreae</taxon>
        <taxon>Hevea</taxon>
    </lineage>
</organism>